<evidence type="ECO:0000256" key="4">
    <source>
        <dbReference type="ARBA" id="ARBA00022989"/>
    </source>
</evidence>
<evidence type="ECO:0000256" key="5">
    <source>
        <dbReference type="ARBA" id="ARBA00023136"/>
    </source>
</evidence>
<gene>
    <name evidence="8" type="ORF">COS54_02705</name>
</gene>
<dbReference type="InterPro" id="IPR051311">
    <property type="entry name" value="DedA_domain"/>
</dbReference>
<feature type="transmembrane region" description="Helical" evidence="6">
    <location>
        <begin position="187"/>
        <end position="206"/>
    </location>
</feature>
<keyword evidence="5 6" id="KW-0472">Membrane</keyword>
<dbReference type="Pfam" id="PF09335">
    <property type="entry name" value="VTT_dom"/>
    <property type="match status" value="1"/>
</dbReference>
<feature type="transmembrane region" description="Helical" evidence="6">
    <location>
        <begin position="119"/>
        <end position="142"/>
    </location>
</feature>
<comment type="subcellular location">
    <subcellularLocation>
        <location evidence="1">Cell membrane</location>
        <topology evidence="1">Multi-pass membrane protein</topology>
    </subcellularLocation>
</comment>
<feature type="transmembrane region" description="Helical" evidence="6">
    <location>
        <begin position="59"/>
        <end position="81"/>
    </location>
</feature>
<evidence type="ECO:0000256" key="3">
    <source>
        <dbReference type="ARBA" id="ARBA00022692"/>
    </source>
</evidence>
<feature type="domain" description="VTT" evidence="7">
    <location>
        <begin position="60"/>
        <end position="170"/>
    </location>
</feature>
<dbReference type="EMBL" id="PEVC01000048">
    <property type="protein sequence ID" value="PIV00587.1"/>
    <property type="molecule type" value="Genomic_DNA"/>
</dbReference>
<reference evidence="9" key="1">
    <citation type="submission" date="2017-09" db="EMBL/GenBank/DDBJ databases">
        <title>Depth-based differentiation of microbial function through sediment-hosted aquifers and enrichment of novel symbionts in the deep terrestrial subsurface.</title>
        <authorList>
            <person name="Probst A.J."/>
            <person name="Ladd B."/>
            <person name="Jarett J.K."/>
            <person name="Geller-Mcgrath D.E."/>
            <person name="Sieber C.M.K."/>
            <person name="Emerson J.B."/>
            <person name="Anantharaman K."/>
            <person name="Thomas B.C."/>
            <person name="Malmstrom R."/>
            <person name="Stieglmeier M."/>
            <person name="Klingl A."/>
            <person name="Woyke T."/>
            <person name="Ryan C.M."/>
            <person name="Banfield J.F."/>
        </authorList>
    </citation>
    <scope>NUCLEOTIDE SEQUENCE [LARGE SCALE GENOMIC DNA]</scope>
</reference>
<evidence type="ECO:0000313" key="9">
    <source>
        <dbReference type="Proteomes" id="UP000229631"/>
    </source>
</evidence>
<organism evidence="8 9">
    <name type="scientific">Candidatus Shapirobacteria bacterium CG03_land_8_20_14_0_80_39_12</name>
    <dbReference type="NCBI Taxonomy" id="1974879"/>
    <lineage>
        <taxon>Bacteria</taxon>
        <taxon>Candidatus Shapironibacteriota</taxon>
    </lineage>
</organism>
<keyword evidence="4 6" id="KW-1133">Transmembrane helix</keyword>
<protein>
    <recommendedName>
        <fullName evidence="7">VTT domain-containing protein</fullName>
    </recommendedName>
</protein>
<accession>A0A2M7BBW4</accession>
<feature type="transmembrane region" description="Helical" evidence="6">
    <location>
        <begin position="33"/>
        <end position="52"/>
    </location>
</feature>
<proteinExistence type="predicted"/>
<evidence type="ECO:0000256" key="1">
    <source>
        <dbReference type="ARBA" id="ARBA00004651"/>
    </source>
</evidence>
<comment type="caution">
    <text evidence="8">The sequence shown here is derived from an EMBL/GenBank/DDBJ whole genome shotgun (WGS) entry which is preliminary data.</text>
</comment>
<evidence type="ECO:0000313" key="8">
    <source>
        <dbReference type="EMBL" id="PIV00587.1"/>
    </source>
</evidence>
<dbReference type="PANTHER" id="PTHR42709">
    <property type="entry name" value="ALKALINE PHOSPHATASE LIKE PROTEIN"/>
    <property type="match status" value="1"/>
</dbReference>
<sequence>MNFIKAIELFLLGLTTKVPVLVFVAVGSLVEEIIAPMPSPLIGMSAGTIAQVQGRNFTYLLLIALVAAVFKTLGCWFFYFLGDKAEDLVTLRFGKFLGLNHKEVENIGKFFNGTSKDEIILTLIRAFPIMPTIPISLACGFIKMNLKSYLGATLAGTYLRSLMFLYVGYSGLTFLKSMVGGINSAESLMNIVIGVVILGFLAFIYYQRGKGGLHKWLKKK</sequence>
<keyword evidence="3 6" id="KW-0812">Transmembrane</keyword>
<feature type="transmembrane region" description="Helical" evidence="6">
    <location>
        <begin position="7"/>
        <end position="27"/>
    </location>
</feature>
<evidence type="ECO:0000256" key="2">
    <source>
        <dbReference type="ARBA" id="ARBA00022475"/>
    </source>
</evidence>
<evidence type="ECO:0000259" key="7">
    <source>
        <dbReference type="Pfam" id="PF09335"/>
    </source>
</evidence>
<evidence type="ECO:0000256" key="6">
    <source>
        <dbReference type="SAM" id="Phobius"/>
    </source>
</evidence>
<dbReference type="InterPro" id="IPR032816">
    <property type="entry name" value="VTT_dom"/>
</dbReference>
<dbReference type="AlphaFoldDB" id="A0A2M7BBW4"/>
<dbReference type="Proteomes" id="UP000229631">
    <property type="component" value="Unassembled WGS sequence"/>
</dbReference>
<dbReference type="GO" id="GO:0005886">
    <property type="term" value="C:plasma membrane"/>
    <property type="evidence" value="ECO:0007669"/>
    <property type="project" value="UniProtKB-SubCell"/>
</dbReference>
<keyword evidence="2" id="KW-1003">Cell membrane</keyword>
<name>A0A2M7BBW4_9BACT</name>
<dbReference type="PANTHER" id="PTHR42709:SF6">
    <property type="entry name" value="UNDECAPRENYL PHOSPHATE TRANSPORTER A"/>
    <property type="match status" value="1"/>
</dbReference>
<feature type="transmembrane region" description="Helical" evidence="6">
    <location>
        <begin position="149"/>
        <end position="167"/>
    </location>
</feature>